<proteinExistence type="predicted"/>
<dbReference type="Pfam" id="PF00672">
    <property type="entry name" value="HAMP"/>
    <property type="match status" value="1"/>
</dbReference>
<dbReference type="SMART" id="SM00387">
    <property type="entry name" value="HATPase_c"/>
    <property type="match status" value="1"/>
</dbReference>
<dbReference type="CDD" id="cd12912">
    <property type="entry name" value="PDC2_MCP_like"/>
    <property type="match status" value="1"/>
</dbReference>
<dbReference type="InterPro" id="IPR003594">
    <property type="entry name" value="HATPase_dom"/>
</dbReference>
<evidence type="ECO:0000256" key="1">
    <source>
        <dbReference type="ARBA" id="ARBA00004370"/>
    </source>
</evidence>
<comment type="caution">
    <text evidence="7">The sequence shown here is derived from an EMBL/GenBank/DDBJ whole genome shotgun (WGS) entry which is preliminary data.</text>
</comment>
<comment type="subcellular location">
    <subcellularLocation>
        <location evidence="1">Membrane</location>
    </subcellularLocation>
</comment>
<dbReference type="InterPro" id="IPR050640">
    <property type="entry name" value="Bact_2-comp_sensor_kinase"/>
</dbReference>
<feature type="transmembrane region" description="Helical" evidence="5">
    <location>
        <begin position="12"/>
        <end position="32"/>
    </location>
</feature>
<dbReference type="CDD" id="cd06225">
    <property type="entry name" value="HAMP"/>
    <property type="match status" value="1"/>
</dbReference>
<keyword evidence="3" id="KW-0808">Transferase</keyword>
<sequence length="599" mass="69931">MAFNKLKGLSISWKFTLIYFVLLMVPTVFIGISEYQNMVQSAKQQSDRNSSERIFQLKQNILYTIKNAENIAEEIVFSSELQAFLDNDFSFSPAEIDNFIYNFQNKLINIKHLYPNKFYKIRVFTSNQSTEEAYDILYSLRRIAAKDYYRVLMNSSDKMIWGDMKKAEEFYDVNANINPKQNKSIVIPLYERITPVISNQLIGVLEIDILIEKMFGDLNDLRLGEQGFIYVLDRNGKTISPIRNSRLAEQIHLKMFPGANGVKEIRFNNQRHRVEYETIKETDYKILAVVPEKEILQEVIKQKNMLIYIILAGISAVFLVTFLTTNFLFARLKVLVKMMKRIQSGEFDVRVEERGNDEIGDLARSFNQMAEKLEEVMLNLIEQETAHRDAEIRALQSQINPHFLFNTLESLRMECELREEYDLADVLTSLGKLFRYNIKWTNRLVPFKQEIEHIRNYVTVMKVRHREKFQFHEDIPEALLDYLVIKMMLQPLVENCFYHAFKNLEGIWKITIHGRVAGENLWIEITDNGVGIEAERLERINRGLTSGNDSEIDKKTEGFIGLWNVDKRIKMQFGIEYGITLESAIDLGTKIVIKLPAAH</sequence>
<evidence type="ECO:0000256" key="2">
    <source>
        <dbReference type="ARBA" id="ARBA00022553"/>
    </source>
</evidence>
<dbReference type="AlphaFoldDB" id="A0A4R1R1S1"/>
<protein>
    <submittedName>
        <fullName evidence="7">Two-component system sensor histidine kinase YesM</fullName>
    </submittedName>
</protein>
<keyword evidence="8" id="KW-1185">Reference proteome</keyword>
<gene>
    <name evidence="7" type="ORF">EDC14_103921</name>
</gene>
<evidence type="ECO:0000313" key="7">
    <source>
        <dbReference type="EMBL" id="TCL59242.1"/>
    </source>
</evidence>
<dbReference type="Gene3D" id="3.30.565.10">
    <property type="entry name" value="Histidine kinase-like ATPase, C-terminal domain"/>
    <property type="match status" value="1"/>
</dbReference>
<keyword evidence="5" id="KW-0472">Membrane</keyword>
<evidence type="ECO:0000256" key="4">
    <source>
        <dbReference type="ARBA" id="ARBA00022777"/>
    </source>
</evidence>
<dbReference type="Pfam" id="PF06580">
    <property type="entry name" value="His_kinase"/>
    <property type="match status" value="1"/>
</dbReference>
<evidence type="ECO:0000256" key="5">
    <source>
        <dbReference type="SAM" id="Phobius"/>
    </source>
</evidence>
<dbReference type="PROSITE" id="PS50885">
    <property type="entry name" value="HAMP"/>
    <property type="match status" value="1"/>
</dbReference>
<dbReference type="SMART" id="SM00304">
    <property type="entry name" value="HAMP"/>
    <property type="match status" value="1"/>
</dbReference>
<keyword evidence="5" id="KW-0812">Transmembrane</keyword>
<evidence type="ECO:0000313" key="8">
    <source>
        <dbReference type="Proteomes" id="UP000295008"/>
    </source>
</evidence>
<keyword evidence="5" id="KW-1133">Transmembrane helix</keyword>
<dbReference type="GO" id="GO:0016020">
    <property type="term" value="C:membrane"/>
    <property type="evidence" value="ECO:0007669"/>
    <property type="project" value="UniProtKB-SubCell"/>
</dbReference>
<dbReference type="EMBL" id="SLUN01000039">
    <property type="protein sequence ID" value="TCL59242.1"/>
    <property type="molecule type" value="Genomic_DNA"/>
</dbReference>
<dbReference type="InterPro" id="IPR003660">
    <property type="entry name" value="HAMP_dom"/>
</dbReference>
<reference evidence="7 8" key="1">
    <citation type="submission" date="2019-03" db="EMBL/GenBank/DDBJ databases">
        <title>Genomic Encyclopedia of Type Strains, Phase IV (KMG-IV): sequencing the most valuable type-strain genomes for metagenomic binning, comparative biology and taxonomic classification.</title>
        <authorList>
            <person name="Goeker M."/>
        </authorList>
    </citation>
    <scope>NUCLEOTIDE SEQUENCE [LARGE SCALE GENOMIC DNA]</scope>
    <source>
        <strain evidence="7 8">LX-B</strain>
    </source>
</reference>
<dbReference type="Proteomes" id="UP000295008">
    <property type="component" value="Unassembled WGS sequence"/>
</dbReference>
<feature type="domain" description="HAMP" evidence="6">
    <location>
        <begin position="326"/>
        <end position="378"/>
    </location>
</feature>
<accession>A0A4R1R1S1</accession>
<dbReference type="Gene3D" id="6.10.340.10">
    <property type="match status" value="1"/>
</dbReference>
<dbReference type="InterPro" id="IPR036890">
    <property type="entry name" value="HATPase_C_sf"/>
</dbReference>
<name>A0A4R1R1S1_HYDET</name>
<dbReference type="RefSeq" id="WP_132016587.1">
    <property type="nucleotide sequence ID" value="NZ_SLUN01000039.1"/>
</dbReference>
<dbReference type="OrthoDB" id="9809348at2"/>
<organism evidence="7 8">
    <name type="scientific">Hydrogenispora ethanolica</name>
    <dbReference type="NCBI Taxonomy" id="1082276"/>
    <lineage>
        <taxon>Bacteria</taxon>
        <taxon>Bacillati</taxon>
        <taxon>Bacillota</taxon>
        <taxon>Hydrogenispora</taxon>
    </lineage>
</organism>
<dbReference type="PANTHER" id="PTHR34220">
    <property type="entry name" value="SENSOR HISTIDINE KINASE YPDA"/>
    <property type="match status" value="1"/>
</dbReference>
<evidence type="ECO:0000259" key="6">
    <source>
        <dbReference type="PROSITE" id="PS50885"/>
    </source>
</evidence>
<dbReference type="SUPFAM" id="SSF55874">
    <property type="entry name" value="ATPase domain of HSP90 chaperone/DNA topoisomerase II/histidine kinase"/>
    <property type="match status" value="1"/>
</dbReference>
<dbReference type="GO" id="GO:0000155">
    <property type="term" value="F:phosphorelay sensor kinase activity"/>
    <property type="evidence" value="ECO:0007669"/>
    <property type="project" value="InterPro"/>
</dbReference>
<dbReference type="SUPFAM" id="SSF158472">
    <property type="entry name" value="HAMP domain-like"/>
    <property type="match status" value="1"/>
</dbReference>
<feature type="transmembrane region" description="Helical" evidence="5">
    <location>
        <begin position="305"/>
        <end position="330"/>
    </location>
</feature>
<dbReference type="Pfam" id="PF02518">
    <property type="entry name" value="HATPase_c"/>
    <property type="match status" value="1"/>
</dbReference>
<dbReference type="Gene3D" id="3.30.450.20">
    <property type="entry name" value="PAS domain"/>
    <property type="match status" value="1"/>
</dbReference>
<keyword evidence="4 7" id="KW-0418">Kinase</keyword>
<evidence type="ECO:0000256" key="3">
    <source>
        <dbReference type="ARBA" id="ARBA00022679"/>
    </source>
</evidence>
<dbReference type="InterPro" id="IPR010559">
    <property type="entry name" value="Sig_transdc_His_kin_internal"/>
</dbReference>
<keyword evidence="2" id="KW-0597">Phosphoprotein</keyword>
<dbReference type="PANTHER" id="PTHR34220:SF7">
    <property type="entry name" value="SENSOR HISTIDINE KINASE YPDA"/>
    <property type="match status" value="1"/>
</dbReference>